<protein>
    <submittedName>
        <fullName evidence="1">Uncharacterized protein</fullName>
    </submittedName>
</protein>
<sequence>MLTSLLQRNVCLMHKFWAVYNKRGLEVAMQKVIRHLQLLKELPSVNGCKMLEKTGFCGRICHSNYSTSSTSLDYKKYKSKKGLYGLQTPFRHHFDVDNTEIVGLFAALLTDLRTIDKTQMNELLLLLKEKEYKWPDIRRDKEILLIKPHEIRQRLELLDEFSIFHPRLHDVMHIRIYLQSKISILRQFNVYSKDFDVLEHLLYRIEKMELSEEALQMIRKQFEDTDQFSLAEIYLYILLHYFAKRFNVDTCDARLLLEGHHLPTWKPLRAYIEICDRIIDTLELRLQDILKYPKILNIHPENVLKIIAKHLDIGGMPTLDLIKTYPQLLLIPENRLTKWILLLENYKVKKFEVTRNTIKLFKGDSFKIAEERLQIIQRIPEYEIIQISKKFFEFLLDAHAMKELMEAAHAGTVISTLGPVLVSSNQHPRVLTQDMKIYAARKLGLDENKGENLLLFNEVRTSFGLGNLHLVLNLLLDFGFTKQQILNGIQIIGFEHSILKVALEELPQMVEAQPFDEWMANPYVIHLLAYFIKRNSSHHW</sequence>
<dbReference type="AlphaFoldDB" id="A0AAN9A9P9"/>
<proteinExistence type="predicted"/>
<reference evidence="1 2" key="1">
    <citation type="submission" date="2023-11" db="EMBL/GenBank/DDBJ databases">
        <title>Halocaridina rubra genome assembly.</title>
        <authorList>
            <person name="Smith C."/>
        </authorList>
    </citation>
    <scope>NUCLEOTIDE SEQUENCE [LARGE SCALE GENOMIC DNA]</scope>
    <source>
        <strain evidence="1">EP-1</strain>
        <tissue evidence="1">Whole</tissue>
    </source>
</reference>
<evidence type="ECO:0000313" key="2">
    <source>
        <dbReference type="Proteomes" id="UP001381693"/>
    </source>
</evidence>
<dbReference type="EMBL" id="JAXCGZ010007549">
    <property type="protein sequence ID" value="KAK7079329.1"/>
    <property type="molecule type" value="Genomic_DNA"/>
</dbReference>
<accession>A0AAN9A9P9</accession>
<keyword evidence="2" id="KW-1185">Reference proteome</keyword>
<comment type="caution">
    <text evidence="1">The sequence shown here is derived from an EMBL/GenBank/DDBJ whole genome shotgun (WGS) entry which is preliminary data.</text>
</comment>
<gene>
    <name evidence="1" type="ORF">SK128_021133</name>
</gene>
<evidence type="ECO:0000313" key="1">
    <source>
        <dbReference type="EMBL" id="KAK7079329.1"/>
    </source>
</evidence>
<organism evidence="1 2">
    <name type="scientific">Halocaridina rubra</name>
    <name type="common">Hawaiian red shrimp</name>
    <dbReference type="NCBI Taxonomy" id="373956"/>
    <lineage>
        <taxon>Eukaryota</taxon>
        <taxon>Metazoa</taxon>
        <taxon>Ecdysozoa</taxon>
        <taxon>Arthropoda</taxon>
        <taxon>Crustacea</taxon>
        <taxon>Multicrustacea</taxon>
        <taxon>Malacostraca</taxon>
        <taxon>Eumalacostraca</taxon>
        <taxon>Eucarida</taxon>
        <taxon>Decapoda</taxon>
        <taxon>Pleocyemata</taxon>
        <taxon>Caridea</taxon>
        <taxon>Atyoidea</taxon>
        <taxon>Atyidae</taxon>
        <taxon>Halocaridina</taxon>
    </lineage>
</organism>
<name>A0AAN9A9P9_HALRR</name>
<dbReference type="Proteomes" id="UP001381693">
    <property type="component" value="Unassembled WGS sequence"/>
</dbReference>